<dbReference type="AlphaFoldDB" id="A0A182VMN5"/>
<organism evidence="2 3">
    <name type="scientific">Anopheles merus</name>
    <name type="common">Mosquito</name>
    <dbReference type="NCBI Taxonomy" id="30066"/>
    <lineage>
        <taxon>Eukaryota</taxon>
        <taxon>Metazoa</taxon>
        <taxon>Ecdysozoa</taxon>
        <taxon>Arthropoda</taxon>
        <taxon>Hexapoda</taxon>
        <taxon>Insecta</taxon>
        <taxon>Pterygota</taxon>
        <taxon>Neoptera</taxon>
        <taxon>Endopterygota</taxon>
        <taxon>Diptera</taxon>
        <taxon>Nematocera</taxon>
        <taxon>Culicoidea</taxon>
        <taxon>Culicidae</taxon>
        <taxon>Anophelinae</taxon>
        <taxon>Anopheles</taxon>
    </lineage>
</organism>
<keyword evidence="3" id="KW-1185">Reference proteome</keyword>
<reference evidence="2" key="1">
    <citation type="submission" date="2020-05" db="UniProtKB">
        <authorList>
            <consortium name="EnsemblMetazoa"/>
        </authorList>
    </citation>
    <scope>IDENTIFICATION</scope>
    <source>
        <strain evidence="2">MAF</strain>
    </source>
</reference>
<name>A0A182VMN5_ANOME</name>
<sequence length="120" mass="13229">MSALVSVYVLKMAPLRISLHELPYLSPCCSYRTGPIGTLSSSSRRGRRTALAGLIICAPEDSYASPYFTSPLPLVPSVSLGIGRWFPSSEQAGCPLPTSLRNRRWHDTVQRPPRRTTGER</sequence>
<proteinExistence type="predicted"/>
<accession>A0A182VMN5</accession>
<dbReference type="EnsemblMetazoa" id="AMEM017567-RA">
    <property type="protein sequence ID" value="AMEM017567-PA"/>
    <property type="gene ID" value="AMEM017567"/>
</dbReference>
<feature type="region of interest" description="Disordered" evidence="1">
    <location>
        <begin position="96"/>
        <end position="120"/>
    </location>
</feature>
<dbReference type="Proteomes" id="UP000075903">
    <property type="component" value="Unassembled WGS sequence"/>
</dbReference>
<dbReference type="VEuPathDB" id="VectorBase:AMEM017567"/>
<evidence type="ECO:0000313" key="3">
    <source>
        <dbReference type="Proteomes" id="UP000075903"/>
    </source>
</evidence>
<evidence type="ECO:0000313" key="2">
    <source>
        <dbReference type="EnsemblMetazoa" id="AMEM017567-PA"/>
    </source>
</evidence>
<evidence type="ECO:0000256" key="1">
    <source>
        <dbReference type="SAM" id="MobiDB-lite"/>
    </source>
</evidence>
<protein>
    <submittedName>
        <fullName evidence="2">Uncharacterized protein</fullName>
    </submittedName>
</protein>